<organism evidence="2 3">
    <name type="scientific">Viridothelium virens</name>
    <name type="common">Speckled blister lichen</name>
    <name type="synonym">Trypethelium virens</name>
    <dbReference type="NCBI Taxonomy" id="1048519"/>
    <lineage>
        <taxon>Eukaryota</taxon>
        <taxon>Fungi</taxon>
        <taxon>Dikarya</taxon>
        <taxon>Ascomycota</taxon>
        <taxon>Pezizomycotina</taxon>
        <taxon>Dothideomycetes</taxon>
        <taxon>Dothideomycetes incertae sedis</taxon>
        <taxon>Trypetheliales</taxon>
        <taxon>Trypetheliaceae</taxon>
        <taxon>Viridothelium</taxon>
    </lineage>
</organism>
<evidence type="ECO:0000313" key="3">
    <source>
        <dbReference type="Proteomes" id="UP000800092"/>
    </source>
</evidence>
<feature type="region of interest" description="Disordered" evidence="1">
    <location>
        <begin position="1"/>
        <end position="29"/>
    </location>
</feature>
<gene>
    <name evidence="2" type="ORF">EV356DRAFT_50045</name>
</gene>
<reference evidence="2" key="1">
    <citation type="journal article" date="2020" name="Stud. Mycol.">
        <title>101 Dothideomycetes genomes: a test case for predicting lifestyles and emergence of pathogens.</title>
        <authorList>
            <person name="Haridas S."/>
            <person name="Albert R."/>
            <person name="Binder M."/>
            <person name="Bloem J."/>
            <person name="Labutti K."/>
            <person name="Salamov A."/>
            <person name="Andreopoulos B."/>
            <person name="Baker S."/>
            <person name="Barry K."/>
            <person name="Bills G."/>
            <person name="Bluhm B."/>
            <person name="Cannon C."/>
            <person name="Castanera R."/>
            <person name="Culley D."/>
            <person name="Daum C."/>
            <person name="Ezra D."/>
            <person name="Gonzalez J."/>
            <person name="Henrissat B."/>
            <person name="Kuo A."/>
            <person name="Liang C."/>
            <person name="Lipzen A."/>
            <person name="Lutzoni F."/>
            <person name="Magnuson J."/>
            <person name="Mondo S."/>
            <person name="Nolan M."/>
            <person name="Ohm R."/>
            <person name="Pangilinan J."/>
            <person name="Park H.-J."/>
            <person name="Ramirez L."/>
            <person name="Alfaro M."/>
            <person name="Sun H."/>
            <person name="Tritt A."/>
            <person name="Yoshinaga Y."/>
            <person name="Zwiers L.-H."/>
            <person name="Turgeon B."/>
            <person name="Goodwin S."/>
            <person name="Spatafora J."/>
            <person name="Crous P."/>
            <person name="Grigoriev I."/>
        </authorList>
    </citation>
    <scope>NUCLEOTIDE SEQUENCE</scope>
    <source>
        <strain evidence="2">Tuck. ex Michener</strain>
    </source>
</reference>
<protein>
    <submittedName>
        <fullName evidence="2">Uncharacterized protein</fullName>
    </submittedName>
</protein>
<feature type="compositionally biased region" description="Polar residues" evidence="1">
    <location>
        <begin position="1"/>
        <end position="10"/>
    </location>
</feature>
<proteinExistence type="predicted"/>
<evidence type="ECO:0000256" key="1">
    <source>
        <dbReference type="SAM" id="MobiDB-lite"/>
    </source>
</evidence>
<keyword evidence="3" id="KW-1185">Reference proteome</keyword>
<dbReference type="EMBL" id="ML991783">
    <property type="protein sequence ID" value="KAF2236743.1"/>
    <property type="molecule type" value="Genomic_DNA"/>
</dbReference>
<dbReference type="AlphaFoldDB" id="A0A6A6HGS4"/>
<evidence type="ECO:0000313" key="2">
    <source>
        <dbReference type="EMBL" id="KAF2236743.1"/>
    </source>
</evidence>
<accession>A0A6A6HGS4</accession>
<dbReference type="Proteomes" id="UP000800092">
    <property type="component" value="Unassembled WGS sequence"/>
</dbReference>
<name>A0A6A6HGS4_VIRVR</name>
<sequence>MAETLQSESLRSWKGGGARTETEQAPVGVAKQERQELGAAKASKLDSYSMLEETKAPCTYNQPKRNEFAIGFRYLHDGKFQTISDVTAYAVTCSTVLSMVTRAKTQKLYVFESQTHLSSAILVNNQESSQAQRRRGG</sequence>